<evidence type="ECO:0000256" key="1">
    <source>
        <dbReference type="SAM" id="SignalP"/>
    </source>
</evidence>
<dbReference type="EMBL" id="CACVBM020001096">
    <property type="protein sequence ID" value="CAA7030537.1"/>
    <property type="molecule type" value="Genomic_DNA"/>
</dbReference>
<evidence type="ECO:0000313" key="2">
    <source>
        <dbReference type="EMBL" id="CAA7030537.1"/>
    </source>
</evidence>
<reference evidence="2" key="1">
    <citation type="submission" date="2020-01" db="EMBL/GenBank/DDBJ databases">
        <authorList>
            <person name="Mishra B."/>
        </authorList>
    </citation>
    <scope>NUCLEOTIDE SEQUENCE [LARGE SCALE GENOMIC DNA]</scope>
</reference>
<name>A0A6D2IJQ9_9BRAS</name>
<protein>
    <submittedName>
        <fullName evidence="2">Uncharacterized protein</fullName>
    </submittedName>
</protein>
<keyword evidence="1" id="KW-0732">Signal</keyword>
<feature type="signal peptide" evidence="1">
    <location>
        <begin position="1"/>
        <end position="19"/>
    </location>
</feature>
<comment type="caution">
    <text evidence="2">The sequence shown here is derived from an EMBL/GenBank/DDBJ whole genome shotgun (WGS) entry which is preliminary data.</text>
</comment>
<proteinExistence type="predicted"/>
<gene>
    <name evidence="2" type="ORF">MERR_LOCUS17772</name>
</gene>
<dbReference type="Proteomes" id="UP000467841">
    <property type="component" value="Unassembled WGS sequence"/>
</dbReference>
<accession>A0A6D2IJQ9</accession>
<feature type="chain" id="PRO_5025431301" evidence="1">
    <location>
        <begin position="20"/>
        <end position="143"/>
    </location>
</feature>
<evidence type="ECO:0000313" key="3">
    <source>
        <dbReference type="Proteomes" id="UP000467841"/>
    </source>
</evidence>
<organism evidence="2 3">
    <name type="scientific">Microthlaspi erraticum</name>
    <dbReference type="NCBI Taxonomy" id="1685480"/>
    <lineage>
        <taxon>Eukaryota</taxon>
        <taxon>Viridiplantae</taxon>
        <taxon>Streptophyta</taxon>
        <taxon>Embryophyta</taxon>
        <taxon>Tracheophyta</taxon>
        <taxon>Spermatophyta</taxon>
        <taxon>Magnoliopsida</taxon>
        <taxon>eudicotyledons</taxon>
        <taxon>Gunneridae</taxon>
        <taxon>Pentapetalae</taxon>
        <taxon>rosids</taxon>
        <taxon>malvids</taxon>
        <taxon>Brassicales</taxon>
        <taxon>Brassicaceae</taxon>
        <taxon>Coluteocarpeae</taxon>
        <taxon>Microthlaspi</taxon>
    </lineage>
</organism>
<dbReference type="AlphaFoldDB" id="A0A6D2IJQ9"/>
<keyword evidence="3" id="KW-1185">Reference proteome</keyword>
<sequence>MDVLQLLKIILILIGAGKRSWLMGRASKNVEESGGWDLKLKVDKWTEERPEGVEGTIDMRGFKEKTNDNSTKMCLEGGYNNKYKPSEENVCEKTKVNRFKVCVLVGEKLIECILEEAKSDKEAYETIQGWLRYVTSFQSLSSH</sequence>